<dbReference type="Gene3D" id="3.30.70.270">
    <property type="match status" value="1"/>
</dbReference>
<name>A0A7Y2JX40_9BURK</name>
<dbReference type="CDD" id="cd01948">
    <property type="entry name" value="EAL"/>
    <property type="match status" value="1"/>
</dbReference>
<dbReference type="NCBIfam" id="TIGR00229">
    <property type="entry name" value="sensory_box"/>
    <property type="match status" value="1"/>
</dbReference>
<reference evidence="5 6" key="1">
    <citation type="submission" date="2020-04" db="EMBL/GenBank/DDBJ databases">
        <title>Massilia sp. nov., a cold adapted bacteria isolated from Arctic soil.</title>
        <authorList>
            <person name="Son J."/>
            <person name="Ka J.-O."/>
        </authorList>
    </citation>
    <scope>NUCLEOTIDE SEQUENCE [LARGE SCALE GENOMIC DNA]</scope>
    <source>
        <strain evidence="5 6">ML15P13</strain>
    </source>
</reference>
<keyword evidence="6" id="KW-1185">Reference proteome</keyword>
<accession>A0A7Y2JX40</accession>
<dbReference type="SMART" id="SM00086">
    <property type="entry name" value="PAC"/>
    <property type="match status" value="1"/>
</dbReference>
<sequence length="684" mass="76488">MEFRSIGRNSEHFLRAMLKLSSSAILITDAKGIDNPIVFVNPAFEIYTGYRADEVLGRNCRLLQQNDREQPGRAVLSEAIRTGTSCEAIFRNYRKNGQLFWTHLYMFPVTDELGDVTHFVGIQHDITARRKAEHEVTRANAQVASILSRITEGCISVDHNWNITYINAQAGVWLDRRPTDLVGKNLWDEFPQAVGSVFHETYQRVMRTQQFGHCEAFYAPVGRWLEARTYPSEEGLRIFFIDISHRKEYEFALVYAATHDALTGLPNRTACLRTLTRRLHTNSASGDEVAAIFIDLDRFKEINDAFGHAAGDEVLVAIGNRLQKFSSETCYPSRNSGDEFVVIVSGSDEGHIRTLASQLLAAIATPIELRGRDITIGASIGIALAHDGTQTADELLNQADTAMYLTKVNGRHSLSVYNGEANSWDMRRHRLRNDMLHAIQNGEFLLYYQPQLSLRDNSVVGAEALVRWQHPEFGLLSPAAFLEIAEESPLIIEMGAWVFNEACRQLREWESKGHSLKMSVNVSARQLANRDLPEMLAQVTKHHGISADCIKLEVTESMLAQDFDATSQVLAALKMKGFRIALDDFGTGYSNLAYLSRLPVTAIKIDRSFVTALAVDELALPLIKGIVALAKSLNLHVICEGIETEEQRAVLEGTECDSIQGFLTGRPLPAEIFFASFMHRAPQS</sequence>
<dbReference type="InterPro" id="IPR052155">
    <property type="entry name" value="Biofilm_reg_signaling"/>
</dbReference>
<dbReference type="InterPro" id="IPR043128">
    <property type="entry name" value="Rev_trsase/Diguanyl_cyclase"/>
</dbReference>
<dbReference type="PANTHER" id="PTHR44757">
    <property type="entry name" value="DIGUANYLATE CYCLASE DGCP"/>
    <property type="match status" value="1"/>
</dbReference>
<dbReference type="NCBIfam" id="TIGR00254">
    <property type="entry name" value="GGDEF"/>
    <property type="match status" value="1"/>
</dbReference>
<comment type="caution">
    <text evidence="5">The sequence shown here is derived from an EMBL/GenBank/DDBJ whole genome shotgun (WGS) entry which is preliminary data.</text>
</comment>
<dbReference type="Pfam" id="PF13426">
    <property type="entry name" value="PAS_9"/>
    <property type="match status" value="1"/>
</dbReference>
<evidence type="ECO:0000313" key="5">
    <source>
        <dbReference type="EMBL" id="NNG22627.1"/>
    </source>
</evidence>
<dbReference type="Proteomes" id="UP000533905">
    <property type="component" value="Unassembled WGS sequence"/>
</dbReference>
<dbReference type="PROSITE" id="PS50112">
    <property type="entry name" value="PAS"/>
    <property type="match status" value="1"/>
</dbReference>
<dbReference type="PROSITE" id="PS50883">
    <property type="entry name" value="EAL"/>
    <property type="match status" value="1"/>
</dbReference>
<dbReference type="PROSITE" id="PS50887">
    <property type="entry name" value="GGDEF"/>
    <property type="match status" value="1"/>
</dbReference>
<feature type="domain" description="PAS" evidence="1">
    <location>
        <begin position="10"/>
        <end position="83"/>
    </location>
</feature>
<feature type="domain" description="EAL" evidence="3">
    <location>
        <begin position="428"/>
        <end position="681"/>
    </location>
</feature>
<evidence type="ECO:0000259" key="3">
    <source>
        <dbReference type="PROSITE" id="PS50883"/>
    </source>
</evidence>
<dbReference type="Pfam" id="PF00563">
    <property type="entry name" value="EAL"/>
    <property type="match status" value="1"/>
</dbReference>
<dbReference type="CDD" id="cd01949">
    <property type="entry name" value="GGDEF"/>
    <property type="match status" value="1"/>
</dbReference>
<dbReference type="InterPro" id="IPR000014">
    <property type="entry name" value="PAS"/>
</dbReference>
<dbReference type="RefSeq" id="WP_171082356.1">
    <property type="nucleotide sequence ID" value="NZ_JABAIV010000002.1"/>
</dbReference>
<evidence type="ECO:0000259" key="4">
    <source>
        <dbReference type="PROSITE" id="PS50887"/>
    </source>
</evidence>
<dbReference type="SUPFAM" id="SSF55785">
    <property type="entry name" value="PYP-like sensor domain (PAS domain)"/>
    <property type="match status" value="2"/>
</dbReference>
<dbReference type="SUPFAM" id="SSF141868">
    <property type="entry name" value="EAL domain-like"/>
    <property type="match status" value="1"/>
</dbReference>
<feature type="domain" description="GGDEF" evidence="4">
    <location>
        <begin position="287"/>
        <end position="419"/>
    </location>
</feature>
<dbReference type="SMART" id="SM00052">
    <property type="entry name" value="EAL"/>
    <property type="match status" value="1"/>
</dbReference>
<gene>
    <name evidence="5" type="ORF">HGB41_06375</name>
</gene>
<dbReference type="InterPro" id="IPR000700">
    <property type="entry name" value="PAS-assoc_C"/>
</dbReference>
<dbReference type="Pfam" id="PF08448">
    <property type="entry name" value="PAS_4"/>
    <property type="match status" value="1"/>
</dbReference>
<dbReference type="EMBL" id="JABAIV010000002">
    <property type="protein sequence ID" value="NNG22627.1"/>
    <property type="molecule type" value="Genomic_DNA"/>
</dbReference>
<dbReference type="PROSITE" id="PS50113">
    <property type="entry name" value="PAC"/>
    <property type="match status" value="1"/>
</dbReference>
<evidence type="ECO:0000259" key="2">
    <source>
        <dbReference type="PROSITE" id="PS50113"/>
    </source>
</evidence>
<feature type="domain" description="PAC" evidence="2">
    <location>
        <begin position="84"/>
        <end position="138"/>
    </location>
</feature>
<dbReference type="Gene3D" id="3.20.20.450">
    <property type="entry name" value="EAL domain"/>
    <property type="match status" value="1"/>
</dbReference>
<dbReference type="InterPro" id="IPR001610">
    <property type="entry name" value="PAC"/>
</dbReference>
<evidence type="ECO:0000259" key="1">
    <source>
        <dbReference type="PROSITE" id="PS50112"/>
    </source>
</evidence>
<dbReference type="SUPFAM" id="SSF55073">
    <property type="entry name" value="Nucleotide cyclase"/>
    <property type="match status" value="1"/>
</dbReference>
<dbReference type="PANTHER" id="PTHR44757:SF2">
    <property type="entry name" value="BIOFILM ARCHITECTURE MAINTENANCE PROTEIN MBAA"/>
    <property type="match status" value="1"/>
</dbReference>
<dbReference type="Gene3D" id="3.30.450.20">
    <property type="entry name" value="PAS domain"/>
    <property type="match status" value="2"/>
</dbReference>
<dbReference type="Pfam" id="PF00990">
    <property type="entry name" value="GGDEF"/>
    <property type="match status" value="1"/>
</dbReference>
<dbReference type="CDD" id="cd00130">
    <property type="entry name" value="PAS"/>
    <property type="match status" value="2"/>
</dbReference>
<dbReference type="InterPro" id="IPR001633">
    <property type="entry name" value="EAL_dom"/>
</dbReference>
<dbReference type="InterPro" id="IPR000160">
    <property type="entry name" value="GGDEF_dom"/>
</dbReference>
<dbReference type="AlphaFoldDB" id="A0A7Y2JX40"/>
<dbReference type="InterPro" id="IPR029787">
    <property type="entry name" value="Nucleotide_cyclase"/>
</dbReference>
<protein>
    <submittedName>
        <fullName evidence="5">EAL domain-containing protein</fullName>
    </submittedName>
</protein>
<dbReference type="InterPro" id="IPR035965">
    <property type="entry name" value="PAS-like_dom_sf"/>
</dbReference>
<dbReference type="SMART" id="SM00091">
    <property type="entry name" value="PAS"/>
    <property type="match status" value="2"/>
</dbReference>
<dbReference type="InterPro" id="IPR013656">
    <property type="entry name" value="PAS_4"/>
</dbReference>
<dbReference type="InterPro" id="IPR035919">
    <property type="entry name" value="EAL_sf"/>
</dbReference>
<proteinExistence type="predicted"/>
<evidence type="ECO:0000313" key="6">
    <source>
        <dbReference type="Proteomes" id="UP000533905"/>
    </source>
</evidence>
<dbReference type="SMART" id="SM00267">
    <property type="entry name" value="GGDEF"/>
    <property type="match status" value="1"/>
</dbReference>
<organism evidence="5 6">
    <name type="scientific">Telluria aromaticivorans</name>
    <dbReference type="NCBI Taxonomy" id="2725995"/>
    <lineage>
        <taxon>Bacteria</taxon>
        <taxon>Pseudomonadati</taxon>
        <taxon>Pseudomonadota</taxon>
        <taxon>Betaproteobacteria</taxon>
        <taxon>Burkholderiales</taxon>
        <taxon>Oxalobacteraceae</taxon>
        <taxon>Telluria group</taxon>
        <taxon>Telluria</taxon>
    </lineage>
</organism>